<keyword evidence="3 6" id="KW-1133">Transmembrane helix</keyword>
<dbReference type="PROSITE" id="PS50262">
    <property type="entry name" value="G_PROTEIN_RECEP_F1_2"/>
    <property type="match status" value="1"/>
</dbReference>
<dbReference type="InterPro" id="IPR052921">
    <property type="entry name" value="GPCR1_Superfamily_Member"/>
</dbReference>
<dbReference type="AlphaFoldDB" id="A0A6P4YKJ3"/>
<dbReference type="GO" id="GO:0016020">
    <property type="term" value="C:membrane"/>
    <property type="evidence" value="ECO:0007669"/>
    <property type="project" value="UniProtKB-SubCell"/>
</dbReference>
<comment type="subcellular location">
    <subcellularLocation>
        <location evidence="1">Membrane</location>
    </subcellularLocation>
</comment>
<feature type="transmembrane region" description="Helical" evidence="6">
    <location>
        <begin position="238"/>
        <end position="263"/>
    </location>
</feature>
<dbReference type="KEGG" id="bbel:109468416"/>
<feature type="compositionally biased region" description="Polar residues" evidence="5">
    <location>
        <begin position="373"/>
        <end position="382"/>
    </location>
</feature>
<dbReference type="RefSeq" id="XP_019622224.1">
    <property type="nucleotide sequence ID" value="XM_019766665.1"/>
</dbReference>
<name>A0A6P4YKJ3_BRABE</name>
<feature type="transmembrane region" description="Helical" evidence="6">
    <location>
        <begin position="73"/>
        <end position="89"/>
    </location>
</feature>
<evidence type="ECO:0000313" key="9">
    <source>
        <dbReference type="RefSeq" id="XP_019622224.1"/>
    </source>
</evidence>
<feature type="domain" description="G-protein coupled receptors family 1 profile" evidence="7">
    <location>
        <begin position="43"/>
        <end position="297"/>
    </location>
</feature>
<evidence type="ECO:0000256" key="4">
    <source>
        <dbReference type="ARBA" id="ARBA00023136"/>
    </source>
</evidence>
<evidence type="ECO:0000259" key="7">
    <source>
        <dbReference type="PROSITE" id="PS50262"/>
    </source>
</evidence>
<accession>A0A6P4YKJ3</accession>
<evidence type="ECO:0000256" key="5">
    <source>
        <dbReference type="SAM" id="MobiDB-lite"/>
    </source>
</evidence>
<feature type="transmembrane region" description="Helical" evidence="6">
    <location>
        <begin position="187"/>
        <end position="212"/>
    </location>
</feature>
<feature type="region of interest" description="Disordered" evidence="5">
    <location>
        <begin position="344"/>
        <end position="398"/>
    </location>
</feature>
<keyword evidence="4 6" id="KW-0472">Membrane</keyword>
<dbReference type="InterPro" id="IPR000276">
    <property type="entry name" value="GPCR_Rhodpsn"/>
</dbReference>
<evidence type="ECO:0000256" key="2">
    <source>
        <dbReference type="ARBA" id="ARBA00022692"/>
    </source>
</evidence>
<dbReference type="Gene3D" id="1.20.1070.10">
    <property type="entry name" value="Rhodopsin 7-helix transmembrane proteins"/>
    <property type="match status" value="1"/>
</dbReference>
<dbReference type="SUPFAM" id="SSF81321">
    <property type="entry name" value="Family A G protein-coupled receptor-like"/>
    <property type="match status" value="1"/>
</dbReference>
<evidence type="ECO:0000256" key="6">
    <source>
        <dbReference type="SAM" id="Phobius"/>
    </source>
</evidence>
<evidence type="ECO:0000256" key="1">
    <source>
        <dbReference type="ARBA" id="ARBA00004370"/>
    </source>
</evidence>
<reference evidence="9" key="1">
    <citation type="submission" date="2025-08" db="UniProtKB">
        <authorList>
            <consortium name="RefSeq"/>
        </authorList>
    </citation>
    <scope>IDENTIFICATION</scope>
    <source>
        <tissue evidence="9">Gonad</tissue>
    </source>
</reference>
<evidence type="ECO:0000313" key="8">
    <source>
        <dbReference type="Proteomes" id="UP000515135"/>
    </source>
</evidence>
<dbReference type="SMART" id="SM01381">
    <property type="entry name" value="7TM_GPCR_Srsx"/>
    <property type="match status" value="1"/>
</dbReference>
<keyword evidence="2 6" id="KW-0812">Transmembrane</keyword>
<feature type="transmembrane region" description="Helical" evidence="6">
    <location>
        <begin position="283"/>
        <end position="299"/>
    </location>
</feature>
<dbReference type="PANTHER" id="PTHR26451">
    <property type="entry name" value="G_PROTEIN_RECEP_F1_2 DOMAIN-CONTAINING PROTEIN"/>
    <property type="match status" value="1"/>
</dbReference>
<feature type="transmembrane region" description="Helical" evidence="6">
    <location>
        <begin position="143"/>
        <end position="167"/>
    </location>
</feature>
<protein>
    <submittedName>
        <fullName evidence="9">Olfactory receptor 6C65-like</fullName>
    </submittedName>
</protein>
<feature type="transmembrane region" description="Helical" evidence="6">
    <location>
        <begin position="101"/>
        <end position="122"/>
    </location>
</feature>
<dbReference type="InterPro" id="IPR017452">
    <property type="entry name" value="GPCR_Rhodpsn_7TM"/>
</dbReference>
<proteinExistence type="predicted"/>
<dbReference type="PANTHER" id="PTHR26451:SF897">
    <property type="entry name" value="TRACE AMINE-ASSOCIATED RECEPTOR 5-LIKE"/>
    <property type="match status" value="1"/>
</dbReference>
<keyword evidence="8" id="KW-1185">Reference proteome</keyword>
<feature type="transmembrane region" description="Helical" evidence="6">
    <location>
        <begin position="31"/>
        <end position="52"/>
    </location>
</feature>
<dbReference type="Proteomes" id="UP000515135">
    <property type="component" value="Unplaced"/>
</dbReference>
<dbReference type="Pfam" id="PF00001">
    <property type="entry name" value="7tm_1"/>
    <property type="match status" value="1"/>
</dbReference>
<dbReference type="GeneID" id="109468416"/>
<dbReference type="OrthoDB" id="9902777at2759"/>
<organism evidence="8 9">
    <name type="scientific">Branchiostoma belcheri</name>
    <name type="common">Amphioxus</name>
    <dbReference type="NCBI Taxonomy" id="7741"/>
    <lineage>
        <taxon>Eukaryota</taxon>
        <taxon>Metazoa</taxon>
        <taxon>Chordata</taxon>
        <taxon>Cephalochordata</taxon>
        <taxon>Leptocardii</taxon>
        <taxon>Amphioxiformes</taxon>
        <taxon>Branchiostomatidae</taxon>
        <taxon>Branchiostoma</taxon>
    </lineage>
</organism>
<dbReference type="PRINTS" id="PR00237">
    <property type="entry name" value="GPCRRHODOPSN"/>
</dbReference>
<sequence>MAEEEMGFSANMDLMYREPSVSSVPRDVQTVYLVISLLVAVGCGLLLIFLVWKKEYLQKPRHYLRCNLAVDDIIFVSCLIPLEICLLFSQDSSKDHLFCWVQLLIAYPTTASMFGTYLLMALELYYFICKPLHYRAKVTTKRVVIGVLFTRAFALFFGVGSELLKLLNNTGDTLRCTPEPMGSTTAAAIFLGILQAGIVIAVIVVFVLYYLVFKEARKQQQRDEHCKLWLYKTKAFNVMAPHVCVVAVSVASLLVMIICVRAFLTRNEKASDQLIMTVRVSKLLYLTVSSMVNPIVYSFRQPEFRRALRELFCRPAIQAPLNLSPPPVQRRRNVQLDIFSASDTGQWTSDQESTSTPPPPVTEGLYGGETAPSPETQIGQADTHSHHAQPPNCHRCTP</sequence>
<evidence type="ECO:0000256" key="3">
    <source>
        <dbReference type="ARBA" id="ARBA00022989"/>
    </source>
</evidence>
<dbReference type="CDD" id="cd00637">
    <property type="entry name" value="7tm_classA_rhodopsin-like"/>
    <property type="match status" value="1"/>
</dbReference>
<dbReference type="GO" id="GO:0004930">
    <property type="term" value="F:G protein-coupled receptor activity"/>
    <property type="evidence" value="ECO:0007669"/>
    <property type="project" value="InterPro"/>
</dbReference>
<gene>
    <name evidence="9" type="primary">LOC109468416</name>
</gene>